<evidence type="ECO:0000256" key="2">
    <source>
        <dbReference type="SAM" id="Phobius"/>
    </source>
</evidence>
<dbReference type="GO" id="GO:0005778">
    <property type="term" value="C:peroxisomal membrane"/>
    <property type="evidence" value="ECO:0007669"/>
    <property type="project" value="TreeGrafter"/>
</dbReference>
<dbReference type="OMA" id="RDCLYLI"/>
<gene>
    <name evidence="3" type="ORF">NAEGRDRAFT_49773</name>
</gene>
<evidence type="ECO:0000313" key="4">
    <source>
        <dbReference type="Proteomes" id="UP000006671"/>
    </source>
</evidence>
<evidence type="ECO:0000313" key="3">
    <source>
        <dbReference type="EMBL" id="EFC43557.1"/>
    </source>
</evidence>
<dbReference type="PANTHER" id="PTHR13247">
    <property type="entry name" value="TETRATRICOPEPTIDE REPEAT PROTEIN 11 TPR REPEAT PROTEIN 11"/>
    <property type="match status" value="1"/>
</dbReference>
<feature type="transmembrane region" description="Helical" evidence="2">
    <location>
        <begin position="252"/>
        <end position="279"/>
    </location>
</feature>
<keyword evidence="2" id="KW-0812">Transmembrane</keyword>
<keyword evidence="2" id="KW-1133">Transmembrane helix</keyword>
<dbReference type="GeneID" id="8853128"/>
<feature type="compositionally biased region" description="Low complexity" evidence="1">
    <location>
        <begin position="17"/>
        <end position="29"/>
    </location>
</feature>
<name>D2VI95_NAEGR</name>
<keyword evidence="4" id="KW-1185">Reference proteome</keyword>
<dbReference type="STRING" id="5762.D2VI95"/>
<dbReference type="Proteomes" id="UP000006671">
    <property type="component" value="Unassembled WGS sequence"/>
</dbReference>
<dbReference type="GO" id="GO:0000422">
    <property type="term" value="P:autophagy of mitochondrion"/>
    <property type="evidence" value="ECO:0007669"/>
    <property type="project" value="TreeGrafter"/>
</dbReference>
<dbReference type="OrthoDB" id="421154at2759"/>
<reference evidence="3 4" key="1">
    <citation type="journal article" date="2010" name="Cell">
        <title>The genome of Naegleria gruberi illuminates early eukaryotic versatility.</title>
        <authorList>
            <person name="Fritz-Laylin L.K."/>
            <person name="Prochnik S.E."/>
            <person name="Ginger M.L."/>
            <person name="Dacks J.B."/>
            <person name="Carpenter M.L."/>
            <person name="Field M.C."/>
            <person name="Kuo A."/>
            <person name="Paredez A."/>
            <person name="Chapman J."/>
            <person name="Pham J."/>
            <person name="Shu S."/>
            <person name="Neupane R."/>
            <person name="Cipriano M."/>
            <person name="Mancuso J."/>
            <person name="Tu H."/>
            <person name="Salamov A."/>
            <person name="Lindquist E."/>
            <person name="Shapiro H."/>
            <person name="Lucas S."/>
            <person name="Grigoriev I.V."/>
            <person name="Cande W.Z."/>
            <person name="Fulton C."/>
            <person name="Rokhsar D.S."/>
            <person name="Dawson S.C."/>
        </authorList>
    </citation>
    <scope>NUCLEOTIDE SEQUENCE [LARGE SCALE GENOMIC DNA]</scope>
    <source>
        <strain evidence="3 4">NEG-M</strain>
    </source>
</reference>
<dbReference type="GO" id="GO:0005741">
    <property type="term" value="C:mitochondrial outer membrane"/>
    <property type="evidence" value="ECO:0007669"/>
    <property type="project" value="TreeGrafter"/>
</dbReference>
<dbReference type="InterPro" id="IPR011990">
    <property type="entry name" value="TPR-like_helical_dom_sf"/>
</dbReference>
<sequence length="283" mass="31526">MVYIGPPKSEEERELDSSTISTSAIGASTADHDSDVAPSDNNSSSQLQIETTSISNDNNLIDPTIQSPLINGYDKYFNSVDYNKNTTTIVDNNMETHHARKLDRNDEDEYLDFLEKSLEEEQKFITSDMIESAEQLLETSSNEKERAQSSFTLAILYVKSGNEALIHKGIKLLESILRDHSDIFNEIMVDDSSHYKRDCLYLISLGFFFLRDYAKAESAVAKLLDFDYQNEQGLRLKSLIKRKKKKVERDGMIGLALAGGASLAIGGVLGLGVLALGLLKAKR</sequence>
<dbReference type="EMBL" id="GG738873">
    <property type="protein sequence ID" value="EFC43557.1"/>
    <property type="molecule type" value="Genomic_DNA"/>
</dbReference>
<dbReference type="RefSeq" id="XP_002676301.1">
    <property type="nucleotide sequence ID" value="XM_002676255.1"/>
</dbReference>
<proteinExistence type="predicted"/>
<dbReference type="Gene3D" id="1.25.40.10">
    <property type="entry name" value="Tetratricopeptide repeat domain"/>
    <property type="match status" value="1"/>
</dbReference>
<feature type="compositionally biased region" description="Polar residues" evidence="1">
    <location>
        <begin position="39"/>
        <end position="48"/>
    </location>
</feature>
<dbReference type="Pfam" id="PF14853">
    <property type="entry name" value="Fis1_TPR_C"/>
    <property type="match status" value="1"/>
</dbReference>
<dbReference type="KEGG" id="ngr:NAEGRDRAFT_49773"/>
<dbReference type="AlphaFoldDB" id="D2VI95"/>
<dbReference type="InterPro" id="IPR028061">
    <property type="entry name" value="Fis1_TPR_C"/>
</dbReference>
<dbReference type="SUPFAM" id="SSF48452">
    <property type="entry name" value="TPR-like"/>
    <property type="match status" value="1"/>
</dbReference>
<dbReference type="InParanoid" id="D2VI95"/>
<keyword evidence="2" id="KW-0472">Membrane</keyword>
<dbReference type="InterPro" id="IPR016543">
    <property type="entry name" value="Fis1"/>
</dbReference>
<dbReference type="GO" id="GO:0016559">
    <property type="term" value="P:peroxisome fission"/>
    <property type="evidence" value="ECO:0007669"/>
    <property type="project" value="TreeGrafter"/>
</dbReference>
<feature type="region of interest" description="Disordered" evidence="1">
    <location>
        <begin position="1"/>
        <end position="48"/>
    </location>
</feature>
<dbReference type="GO" id="GO:0000266">
    <property type="term" value="P:mitochondrial fission"/>
    <property type="evidence" value="ECO:0007669"/>
    <property type="project" value="InterPro"/>
</dbReference>
<dbReference type="VEuPathDB" id="AmoebaDB:NAEGRDRAFT_49773"/>
<dbReference type="PANTHER" id="PTHR13247:SF0">
    <property type="entry name" value="MITOCHONDRIAL FISSION 1 PROTEIN"/>
    <property type="match status" value="1"/>
</dbReference>
<organism evidence="4">
    <name type="scientific">Naegleria gruberi</name>
    <name type="common">Amoeba</name>
    <dbReference type="NCBI Taxonomy" id="5762"/>
    <lineage>
        <taxon>Eukaryota</taxon>
        <taxon>Discoba</taxon>
        <taxon>Heterolobosea</taxon>
        <taxon>Tetramitia</taxon>
        <taxon>Eutetramitia</taxon>
        <taxon>Vahlkampfiidae</taxon>
        <taxon>Naegleria</taxon>
    </lineage>
</organism>
<accession>D2VI95</accession>
<protein>
    <submittedName>
        <fullName evidence="3">Predicted protein</fullName>
    </submittedName>
</protein>
<evidence type="ECO:0000256" key="1">
    <source>
        <dbReference type="SAM" id="MobiDB-lite"/>
    </source>
</evidence>